<evidence type="ECO:0000259" key="9">
    <source>
        <dbReference type="Pfam" id="PF23598"/>
    </source>
</evidence>
<evidence type="ECO:0000313" key="10">
    <source>
        <dbReference type="EMBL" id="MDT0554422.1"/>
    </source>
</evidence>
<proteinExistence type="predicted"/>
<keyword evidence="4" id="KW-0677">Repeat</keyword>
<evidence type="ECO:0000256" key="5">
    <source>
        <dbReference type="ARBA" id="ARBA00022989"/>
    </source>
</evidence>
<comment type="caution">
    <text evidence="10">The sequence shown here is derived from an EMBL/GenBank/DDBJ whole genome shotgun (WGS) entry which is preliminary data.</text>
</comment>
<evidence type="ECO:0000256" key="1">
    <source>
        <dbReference type="ARBA" id="ARBA00004370"/>
    </source>
</evidence>
<evidence type="ECO:0000256" key="6">
    <source>
        <dbReference type="ARBA" id="ARBA00023136"/>
    </source>
</evidence>
<protein>
    <submittedName>
        <fullName evidence="10">Two component regulator three Y domain protein</fullName>
    </submittedName>
</protein>
<dbReference type="SUPFAM" id="SSF52058">
    <property type="entry name" value="L domain-like"/>
    <property type="match status" value="1"/>
</dbReference>
<evidence type="ECO:0000256" key="2">
    <source>
        <dbReference type="ARBA" id="ARBA00022692"/>
    </source>
</evidence>
<gene>
    <name evidence="10" type="ORF">RM538_00280</name>
</gene>
<evidence type="ECO:0000256" key="4">
    <source>
        <dbReference type="ARBA" id="ARBA00022737"/>
    </source>
</evidence>
<dbReference type="RefSeq" id="WP_311331388.1">
    <property type="nucleotide sequence ID" value="NZ_JAVRHZ010000001.1"/>
</dbReference>
<keyword evidence="2" id="KW-0812">Transmembrane</keyword>
<dbReference type="Proteomes" id="UP001254488">
    <property type="component" value="Unassembled WGS sequence"/>
</dbReference>
<dbReference type="PANTHER" id="PTHR48061:SF2">
    <property type="entry name" value="RECEPTOR LIKE PROTEIN 30-LIKE"/>
    <property type="match status" value="1"/>
</dbReference>
<sequence length="238" mass="26007">MKKLIVTLFALVLSIPMLAEISQQEKNALVDLYMATNGEKWNSTWDINEDVATWHGITVTNGHVTSISLLFNNLEGQIPNSIGDLAFLEKLELSFNNLHGTLPKSLGNISSLRVFAVNGNNLEGTIPASIGNLVNLEQLHLSSNAFHGEVPRTIGQLDKLQVLNIFDNNLEGTLPAELAISKSLKKLVIAENNIKNTESFASILLFEAEEEESIFKKPTAVPAAKSIIAIETSDDDEN</sequence>
<dbReference type="PANTHER" id="PTHR48061">
    <property type="entry name" value="LEUCINE-RICH REPEAT RECEPTOR PROTEIN KINASE EMS1-LIKE-RELATED"/>
    <property type="match status" value="1"/>
</dbReference>
<dbReference type="InterPro" id="IPR046956">
    <property type="entry name" value="RLP23-like"/>
</dbReference>
<keyword evidence="5" id="KW-1133">Transmembrane helix</keyword>
<keyword evidence="7" id="KW-0325">Glycoprotein</keyword>
<comment type="subcellular location">
    <subcellularLocation>
        <location evidence="1">Membrane</location>
    </subcellularLocation>
</comment>
<feature type="domain" description="Disease resistance R13L4/SHOC-2-like LRR" evidence="9">
    <location>
        <begin position="76"/>
        <end position="186"/>
    </location>
</feature>
<dbReference type="Gene3D" id="3.80.10.10">
    <property type="entry name" value="Ribonuclease Inhibitor"/>
    <property type="match status" value="1"/>
</dbReference>
<evidence type="ECO:0000256" key="7">
    <source>
        <dbReference type="ARBA" id="ARBA00023180"/>
    </source>
</evidence>
<evidence type="ECO:0000313" key="11">
    <source>
        <dbReference type="Proteomes" id="UP001254488"/>
    </source>
</evidence>
<accession>A0ABU2Y8A8</accession>
<dbReference type="InterPro" id="IPR055414">
    <property type="entry name" value="LRR_R13L4/SHOC2-like"/>
</dbReference>
<keyword evidence="3 8" id="KW-0732">Signal</keyword>
<feature type="signal peptide" evidence="8">
    <location>
        <begin position="1"/>
        <end position="19"/>
    </location>
</feature>
<evidence type="ECO:0000256" key="3">
    <source>
        <dbReference type="ARBA" id="ARBA00022729"/>
    </source>
</evidence>
<name>A0ABU2Y8A8_9FLAO</name>
<evidence type="ECO:0000256" key="8">
    <source>
        <dbReference type="SAM" id="SignalP"/>
    </source>
</evidence>
<feature type="chain" id="PRO_5045174763" evidence="8">
    <location>
        <begin position="20"/>
        <end position="238"/>
    </location>
</feature>
<keyword evidence="11" id="KW-1185">Reference proteome</keyword>
<reference evidence="10 11" key="1">
    <citation type="submission" date="2023-09" db="EMBL/GenBank/DDBJ databases">
        <authorList>
            <person name="Rey-Velasco X."/>
        </authorList>
    </citation>
    <scope>NUCLEOTIDE SEQUENCE [LARGE SCALE GENOMIC DNA]</scope>
    <source>
        <strain evidence="10 11">W242</strain>
    </source>
</reference>
<dbReference type="Pfam" id="PF23598">
    <property type="entry name" value="LRR_14"/>
    <property type="match status" value="1"/>
</dbReference>
<keyword evidence="6" id="KW-0472">Membrane</keyword>
<dbReference type="InterPro" id="IPR032675">
    <property type="entry name" value="LRR_dom_sf"/>
</dbReference>
<organism evidence="10 11">
    <name type="scientific">Patiriisocius hiemis</name>
    <dbReference type="NCBI Taxonomy" id="3075604"/>
    <lineage>
        <taxon>Bacteria</taxon>
        <taxon>Pseudomonadati</taxon>
        <taxon>Bacteroidota</taxon>
        <taxon>Flavobacteriia</taxon>
        <taxon>Flavobacteriales</taxon>
        <taxon>Flavobacteriaceae</taxon>
        <taxon>Patiriisocius</taxon>
    </lineage>
</organism>
<dbReference type="EMBL" id="JAVRHZ010000001">
    <property type="protein sequence ID" value="MDT0554422.1"/>
    <property type="molecule type" value="Genomic_DNA"/>
</dbReference>